<feature type="compositionally biased region" description="Low complexity" evidence="1">
    <location>
        <begin position="659"/>
        <end position="671"/>
    </location>
</feature>
<dbReference type="Proteomes" id="UP000193218">
    <property type="component" value="Unassembled WGS sequence"/>
</dbReference>
<comment type="caution">
    <text evidence="2">The sequence shown here is derived from an EMBL/GenBank/DDBJ whole genome shotgun (WGS) entry which is preliminary data.</text>
</comment>
<protein>
    <submittedName>
        <fullName evidence="2">Uncharacterized protein</fullName>
    </submittedName>
</protein>
<accession>A0A1Y1UND0</accession>
<gene>
    <name evidence="2" type="ORF">BD324DRAFT_608043</name>
</gene>
<organism evidence="2 3">
    <name type="scientific">Kockovaella imperatae</name>
    <dbReference type="NCBI Taxonomy" id="4999"/>
    <lineage>
        <taxon>Eukaryota</taxon>
        <taxon>Fungi</taxon>
        <taxon>Dikarya</taxon>
        <taxon>Basidiomycota</taxon>
        <taxon>Agaricomycotina</taxon>
        <taxon>Tremellomycetes</taxon>
        <taxon>Tremellales</taxon>
        <taxon>Cuniculitremaceae</taxon>
        <taxon>Kockovaella</taxon>
    </lineage>
</organism>
<feature type="region of interest" description="Disordered" evidence="1">
    <location>
        <begin position="38"/>
        <end position="254"/>
    </location>
</feature>
<dbReference type="GeneID" id="33555904"/>
<feature type="compositionally biased region" description="Basic and acidic residues" evidence="1">
    <location>
        <begin position="676"/>
        <end position="687"/>
    </location>
</feature>
<feature type="region of interest" description="Disordered" evidence="1">
    <location>
        <begin position="1"/>
        <end position="24"/>
    </location>
</feature>
<feature type="compositionally biased region" description="Basic and acidic residues" evidence="1">
    <location>
        <begin position="723"/>
        <end position="760"/>
    </location>
</feature>
<evidence type="ECO:0000313" key="3">
    <source>
        <dbReference type="Proteomes" id="UP000193218"/>
    </source>
</evidence>
<feature type="compositionally biased region" description="Low complexity" evidence="1">
    <location>
        <begin position="307"/>
        <end position="328"/>
    </location>
</feature>
<feature type="compositionally biased region" description="Acidic residues" evidence="1">
    <location>
        <begin position="619"/>
        <end position="636"/>
    </location>
</feature>
<dbReference type="EMBL" id="NBSH01000004">
    <property type="protein sequence ID" value="ORX38635.1"/>
    <property type="molecule type" value="Genomic_DNA"/>
</dbReference>
<feature type="compositionally biased region" description="Polar residues" evidence="1">
    <location>
        <begin position="797"/>
        <end position="824"/>
    </location>
</feature>
<feature type="compositionally biased region" description="Basic and acidic residues" evidence="1">
    <location>
        <begin position="694"/>
        <end position="715"/>
    </location>
</feature>
<reference evidence="2 3" key="1">
    <citation type="submission" date="2017-03" db="EMBL/GenBank/DDBJ databases">
        <title>Widespread Adenine N6-methylation of Active Genes in Fungi.</title>
        <authorList>
            <consortium name="DOE Joint Genome Institute"/>
            <person name="Mondo S.J."/>
            <person name="Dannebaum R.O."/>
            <person name="Kuo R.C."/>
            <person name="Louie K.B."/>
            <person name="Bewick A.J."/>
            <person name="Labutti K."/>
            <person name="Haridas S."/>
            <person name="Kuo A."/>
            <person name="Salamov A."/>
            <person name="Ahrendt S.R."/>
            <person name="Lau R."/>
            <person name="Bowen B.P."/>
            <person name="Lipzen A."/>
            <person name="Sullivan W."/>
            <person name="Andreopoulos W.B."/>
            <person name="Clum A."/>
            <person name="Lindquist E."/>
            <person name="Daum C."/>
            <person name="Northen T.R."/>
            <person name="Ramamoorthy G."/>
            <person name="Schmitz R.J."/>
            <person name="Gryganskyi A."/>
            <person name="Culley D."/>
            <person name="Magnuson J."/>
            <person name="James T.Y."/>
            <person name="O'Malley M.A."/>
            <person name="Stajich J.E."/>
            <person name="Spatafora J.W."/>
            <person name="Visel A."/>
            <person name="Grigoriev I.V."/>
        </authorList>
    </citation>
    <scope>NUCLEOTIDE SEQUENCE [LARGE SCALE GENOMIC DNA]</scope>
    <source>
        <strain evidence="2 3">NRRL Y-17943</strain>
    </source>
</reference>
<feature type="region of interest" description="Disordered" evidence="1">
    <location>
        <begin position="584"/>
        <end position="603"/>
    </location>
</feature>
<dbReference type="RefSeq" id="XP_021872557.1">
    <property type="nucleotide sequence ID" value="XM_022014096.1"/>
</dbReference>
<sequence>MSSDSSPVLLRPKPSDFPRPTSLHLPASIDAQGIVATSSYSPFPTFPGARDPHGLDQYLLHPSDPSWLYTDPSPASSDHSDSETESTSNSLATPPSMSKRHSFSMNRKPSPLSQPPVSGTKAAQAGPSMQRNRSDLGGSLTMSQRASSSSSLHRRPPVQPIPLPDFTPGSASMTIEPSSSSSNGKSSLRKALTFSRKSFLGKDPMTAAPPPPPPQPETPPPIPLTPRLASRSDSSHSAVSSASSTSSGEEVKTPNEAVIVSSQIEVAGGKLAQALAEADSGDSSRRKNWRGWLGGKRGTKLTALAMSSQTSLASQESSPHSTTTPSLPRAGSPVVASIVAAEPLSRSSSEKSFSSVIASEQLRRLSLQKLSQFRSPSPHPLTLTLKRQYCNFPSEIATSIRSGQKVYPLSVNVVDPDAPMSPAQGGLVTSLAIRCVLQKLEQGQTPPRLTRKTPSKRSIMRRPRGVLDFINRPPFEERNLVFYPNGTVSPISMARPGYGVWDLDFSSYILALSQVDELPGDDGWPIIPRPSIGTDIDELEGVMDIPDITTTAPEESKESAALDEVDANLLPGITFTLSASSSSSALSESGASTDVGPNDIVDLPQSSFKRASRILTWDESSEDSSDEESDDEDEDSPVVKPLQHRRSFPSMPTPSSQDLAPPSSPRLRASSQAGQEADRQAFRRSVRESVLVSRESRSSVARDGRKVARFDDRPDPTVMDQVARARERRNANNAGEGERRAESERRREQETSRQQSRGETKSLPTSAGPPVGTYSSHLPANGPARLPSVQVYAASPRPSNADSRAAARSQSFYGSFPRQQQRTSDSARKTSLPVSPHMQPGTKKYPSFYELAGQTSHHHQARQPSPHQTHVGHPGMGYASHRHAPHHSHVSQHGGMYPQPSPQALWGGQPGYVGELGQAYRPFNSLPSVGSMNHLGAPRGTVPSLAVPHGVASPRRKARMA</sequence>
<evidence type="ECO:0000313" key="2">
    <source>
        <dbReference type="EMBL" id="ORX38635.1"/>
    </source>
</evidence>
<dbReference type="OrthoDB" id="3268641at2759"/>
<name>A0A1Y1UND0_9TREE</name>
<evidence type="ECO:0000256" key="1">
    <source>
        <dbReference type="SAM" id="MobiDB-lite"/>
    </source>
</evidence>
<feature type="compositionally biased region" description="Low complexity" evidence="1">
    <location>
        <begin position="225"/>
        <end position="247"/>
    </location>
</feature>
<feature type="compositionally biased region" description="Pro residues" evidence="1">
    <location>
        <begin position="207"/>
        <end position="224"/>
    </location>
</feature>
<dbReference type="AlphaFoldDB" id="A0A1Y1UND0"/>
<proteinExistence type="predicted"/>
<dbReference type="InParanoid" id="A0A1Y1UND0"/>
<keyword evidence="3" id="KW-1185">Reference proteome</keyword>
<feature type="region of interest" description="Disordered" evidence="1">
    <location>
        <begin position="306"/>
        <end position="330"/>
    </location>
</feature>
<feature type="region of interest" description="Disordered" evidence="1">
    <location>
        <begin position="614"/>
        <end position="903"/>
    </location>
</feature>
<feature type="compositionally biased region" description="Basic residues" evidence="1">
    <location>
        <begin position="880"/>
        <end position="890"/>
    </location>
</feature>